<feature type="transmembrane region" description="Helical" evidence="1">
    <location>
        <begin position="85"/>
        <end position="103"/>
    </location>
</feature>
<keyword evidence="1" id="KW-0812">Transmembrane</keyword>
<feature type="transmembrane region" description="Helical" evidence="1">
    <location>
        <begin position="5"/>
        <end position="22"/>
    </location>
</feature>
<reference evidence="2" key="1">
    <citation type="journal article" date="2001" name="Appl. Environ. Microbiol.">
        <title>Gene cassette PCR: sequence-independent recovery of entire genes from environmental DNA.</title>
        <authorList>
            <person name="Stokes H.W."/>
            <person name="Holmes A.J."/>
            <person name="Nield B.S."/>
            <person name="Holley M.P."/>
            <person name="Nevalainen K.M."/>
            <person name="Mabbutt B.C."/>
            <person name="Gillings M.R."/>
        </authorList>
    </citation>
    <scope>NUCLEOTIDE SEQUENCE</scope>
</reference>
<evidence type="ECO:0000256" key="1">
    <source>
        <dbReference type="SAM" id="Phobius"/>
    </source>
</evidence>
<name>Q99IZ7_9BACT</name>
<evidence type="ECO:0000313" key="2">
    <source>
        <dbReference type="EMBL" id="AAK01325.1"/>
    </source>
</evidence>
<feature type="transmembrane region" description="Helical" evidence="1">
    <location>
        <begin position="54"/>
        <end position="73"/>
    </location>
</feature>
<organism evidence="2">
    <name type="scientific">uncultured bacterium HB1-14</name>
    <dbReference type="NCBI Taxonomy" id="138991"/>
    <lineage>
        <taxon>Bacteria</taxon>
        <taxon>environmental samples</taxon>
    </lineage>
</organism>
<feature type="transmembrane region" description="Helical" evidence="1">
    <location>
        <begin position="28"/>
        <end position="47"/>
    </location>
</feature>
<accession>Q99IZ7</accession>
<sequence>MKSLVLPAMYLVMSALGGIIGFASNPDYYAWTLISLGTGTVAWSLLSKPSSRKVFVTGFIALGFASFVIGRLYSKDHQLDDNGLFALFLFCMLPAIPICFYLYKNERASAANDDRPAG</sequence>
<keyword evidence="1" id="KW-1133">Transmembrane helix</keyword>
<dbReference type="EMBL" id="AF265263">
    <property type="protein sequence ID" value="AAK01325.1"/>
    <property type="molecule type" value="Genomic_DNA"/>
</dbReference>
<dbReference type="AlphaFoldDB" id="Q99IZ7"/>
<keyword evidence="1" id="KW-0472">Membrane</keyword>
<protein>
    <submittedName>
        <fullName evidence="2">Uncharacterized protein</fullName>
    </submittedName>
</protein>
<proteinExistence type="predicted"/>